<keyword evidence="5" id="KW-0819">tRNA processing</keyword>
<dbReference type="EMBL" id="JAKWBI020000178">
    <property type="protein sequence ID" value="KAJ2900167.1"/>
    <property type="molecule type" value="Genomic_DNA"/>
</dbReference>
<evidence type="ECO:0000256" key="4">
    <source>
        <dbReference type="ARBA" id="ARBA00022664"/>
    </source>
</evidence>
<feature type="region of interest" description="Disordered" evidence="10">
    <location>
        <begin position="232"/>
        <end position="266"/>
    </location>
</feature>
<keyword evidence="3" id="KW-0288">FMN</keyword>
<accession>A0AAD5RQ28</accession>
<keyword evidence="6" id="KW-0560">Oxidoreductase</keyword>
<dbReference type="InterPro" id="IPR018517">
    <property type="entry name" value="tRNA_hU_synthase_CS"/>
</dbReference>
<evidence type="ECO:0000256" key="3">
    <source>
        <dbReference type="ARBA" id="ARBA00022643"/>
    </source>
</evidence>
<evidence type="ECO:0000256" key="6">
    <source>
        <dbReference type="ARBA" id="ARBA00023002"/>
    </source>
</evidence>
<dbReference type="SUPFAM" id="SSF51395">
    <property type="entry name" value="FMN-linked oxidoreductases"/>
    <property type="match status" value="1"/>
</dbReference>
<protein>
    <recommendedName>
        <fullName evidence="11">DUS-like FMN-binding domain-containing protein</fullName>
    </recommendedName>
</protein>
<feature type="domain" description="DUS-like FMN-binding" evidence="11">
    <location>
        <begin position="36"/>
        <end position="109"/>
    </location>
</feature>
<evidence type="ECO:0000256" key="7">
    <source>
        <dbReference type="ARBA" id="ARBA00045934"/>
    </source>
</evidence>
<dbReference type="Proteomes" id="UP001201980">
    <property type="component" value="Unassembled WGS sequence"/>
</dbReference>
<dbReference type="InterPro" id="IPR035587">
    <property type="entry name" value="DUS-like_FMN-bd"/>
</dbReference>
<feature type="compositionally biased region" description="Basic and acidic residues" evidence="10">
    <location>
        <begin position="251"/>
        <end position="261"/>
    </location>
</feature>
<gene>
    <name evidence="12" type="ORF">MKZ38_002581</name>
</gene>
<evidence type="ECO:0000313" key="12">
    <source>
        <dbReference type="EMBL" id="KAJ2900167.1"/>
    </source>
</evidence>
<evidence type="ECO:0000256" key="1">
    <source>
        <dbReference type="ARBA" id="ARBA00001917"/>
    </source>
</evidence>
<proteinExistence type="predicted"/>
<evidence type="ECO:0000256" key="2">
    <source>
        <dbReference type="ARBA" id="ARBA00022630"/>
    </source>
</evidence>
<keyword evidence="2" id="KW-0285">Flavoprotein</keyword>
<dbReference type="GO" id="GO:0017150">
    <property type="term" value="F:tRNA dihydrouridine synthase activity"/>
    <property type="evidence" value="ECO:0007669"/>
    <property type="project" value="InterPro"/>
</dbReference>
<sequence length="376" mass="40634">MILSKEFNRSAIARDSDLTLSTFTSPPSFLSASTTSQIPCPVSPPTIVQFGANSPLEFSRSSSLVAPFVSGIDLNCGCPQSWACAETLGAKLMDNRGLVLDMVTTCRERLRSEGWGVECDASKDAPAEDGMGSSRGRSISVKIRIHKDLRQTVDWIDTVLGPPGTPRNIDWLTIHPRTRHTPSSTPINVEALQFLTEKYGRRVPILVSGDVFTLDTLPYTSTLQPLPTMWTSEGIKPSPSLPPPPSTARGHPAEPEMRPETAPRPPHIPLLSGLMSARALLSNPSLFSGSPSCTWHAVSLFLSNVSRANLPLKLVQHHLGEMLGTGFGPNAGGPSGPKHALLGKKDRVRLLGCKNFCAVVDFLDDLREDQGGIDRF</sequence>
<reference evidence="12" key="1">
    <citation type="submission" date="2022-07" db="EMBL/GenBank/DDBJ databases">
        <title>Draft genome sequence of Zalerion maritima ATCC 34329, a (micro)plastics degrading marine fungus.</title>
        <authorList>
            <person name="Paco A."/>
            <person name="Goncalves M.F.M."/>
            <person name="Rocha-Santos T.A.P."/>
            <person name="Alves A."/>
        </authorList>
    </citation>
    <scope>NUCLEOTIDE SEQUENCE</scope>
    <source>
        <strain evidence="12">ATCC 34329</strain>
    </source>
</reference>
<dbReference type="GO" id="GO:0050660">
    <property type="term" value="F:flavin adenine dinucleotide binding"/>
    <property type="evidence" value="ECO:0007669"/>
    <property type="project" value="InterPro"/>
</dbReference>
<evidence type="ECO:0000313" key="13">
    <source>
        <dbReference type="Proteomes" id="UP001201980"/>
    </source>
</evidence>
<comment type="cofactor">
    <cofactor evidence="1">
        <name>FMN</name>
        <dbReference type="ChEBI" id="CHEBI:58210"/>
    </cofactor>
</comment>
<keyword evidence="13" id="KW-1185">Reference proteome</keyword>
<dbReference type="GO" id="GO:0006397">
    <property type="term" value="P:mRNA processing"/>
    <property type="evidence" value="ECO:0007669"/>
    <property type="project" value="UniProtKB-KW"/>
</dbReference>
<dbReference type="Gene3D" id="3.20.20.70">
    <property type="entry name" value="Aldolase class I"/>
    <property type="match status" value="1"/>
</dbReference>
<dbReference type="InterPro" id="IPR013785">
    <property type="entry name" value="Aldolase_TIM"/>
</dbReference>
<evidence type="ECO:0000256" key="10">
    <source>
        <dbReference type="SAM" id="MobiDB-lite"/>
    </source>
</evidence>
<dbReference type="PANTHER" id="PTHR11082">
    <property type="entry name" value="TRNA-DIHYDROURIDINE SYNTHASE"/>
    <property type="match status" value="1"/>
</dbReference>
<name>A0AAD5RQ28_9PEZI</name>
<dbReference type="AlphaFoldDB" id="A0AAD5RQ28"/>
<comment type="function">
    <text evidence="7">Catalyzes the synthesis of dihydrouridine, a modified base found in the D-loop of most tRNAs. Specifically modifies U47 in cytoplasmic tRNAs. Catalyzes the synthesis of dihydrouridine in some mRNAs, thereby affecting their translation.</text>
</comment>
<evidence type="ECO:0000256" key="5">
    <source>
        <dbReference type="ARBA" id="ARBA00022694"/>
    </source>
</evidence>
<dbReference type="PANTHER" id="PTHR11082:SF31">
    <property type="entry name" value="TRNA-DIHYDROURIDINE(20A_20B) SYNTHASE [NAD(P)+]-LIKE"/>
    <property type="match status" value="1"/>
</dbReference>
<organism evidence="12 13">
    <name type="scientific">Zalerion maritima</name>
    <dbReference type="NCBI Taxonomy" id="339359"/>
    <lineage>
        <taxon>Eukaryota</taxon>
        <taxon>Fungi</taxon>
        <taxon>Dikarya</taxon>
        <taxon>Ascomycota</taxon>
        <taxon>Pezizomycotina</taxon>
        <taxon>Sordariomycetes</taxon>
        <taxon>Lulworthiomycetidae</taxon>
        <taxon>Lulworthiales</taxon>
        <taxon>Lulworthiaceae</taxon>
        <taxon>Zalerion</taxon>
    </lineage>
</organism>
<comment type="catalytic activity">
    <reaction evidence="9">
        <text>a 5,6-dihydrouridine in mRNA + NADP(+) = a uridine in mRNA + NADPH + H(+)</text>
        <dbReference type="Rhea" id="RHEA:69855"/>
        <dbReference type="Rhea" id="RHEA-COMP:14658"/>
        <dbReference type="Rhea" id="RHEA-COMP:17789"/>
        <dbReference type="ChEBI" id="CHEBI:15378"/>
        <dbReference type="ChEBI" id="CHEBI:57783"/>
        <dbReference type="ChEBI" id="CHEBI:58349"/>
        <dbReference type="ChEBI" id="CHEBI:65315"/>
        <dbReference type="ChEBI" id="CHEBI:74443"/>
    </reaction>
    <physiologicalReaction direction="right-to-left" evidence="9">
        <dbReference type="Rhea" id="RHEA:69857"/>
    </physiologicalReaction>
</comment>
<keyword evidence="4" id="KW-0507">mRNA processing</keyword>
<comment type="caution">
    <text evidence="12">The sequence shown here is derived from an EMBL/GenBank/DDBJ whole genome shotgun (WGS) entry which is preliminary data.</text>
</comment>
<dbReference type="Pfam" id="PF01207">
    <property type="entry name" value="Dus"/>
    <property type="match status" value="1"/>
</dbReference>
<comment type="catalytic activity">
    <reaction evidence="8">
        <text>a 5,6-dihydrouridine in mRNA + NAD(+) = a uridine in mRNA + NADH + H(+)</text>
        <dbReference type="Rhea" id="RHEA:69851"/>
        <dbReference type="Rhea" id="RHEA-COMP:14658"/>
        <dbReference type="Rhea" id="RHEA-COMP:17789"/>
        <dbReference type="ChEBI" id="CHEBI:15378"/>
        <dbReference type="ChEBI" id="CHEBI:57540"/>
        <dbReference type="ChEBI" id="CHEBI:57945"/>
        <dbReference type="ChEBI" id="CHEBI:65315"/>
        <dbReference type="ChEBI" id="CHEBI:74443"/>
    </reaction>
    <physiologicalReaction direction="right-to-left" evidence="8">
        <dbReference type="Rhea" id="RHEA:69853"/>
    </physiologicalReaction>
</comment>
<dbReference type="PROSITE" id="PS01136">
    <property type="entry name" value="UPF0034"/>
    <property type="match status" value="1"/>
</dbReference>
<evidence type="ECO:0000259" key="11">
    <source>
        <dbReference type="Pfam" id="PF01207"/>
    </source>
</evidence>
<evidence type="ECO:0000256" key="8">
    <source>
        <dbReference type="ARBA" id="ARBA00048342"/>
    </source>
</evidence>
<evidence type="ECO:0000256" key="9">
    <source>
        <dbReference type="ARBA" id="ARBA00049447"/>
    </source>
</evidence>